<feature type="region of interest" description="Disordered" evidence="1">
    <location>
        <begin position="296"/>
        <end position="330"/>
    </location>
</feature>
<protein>
    <submittedName>
        <fullName evidence="2">Uncharacterized protein</fullName>
    </submittedName>
</protein>
<keyword evidence="3" id="KW-1185">Reference proteome</keyword>
<reference evidence="2 3" key="1">
    <citation type="submission" date="2024-10" db="EMBL/GenBank/DDBJ databases">
        <title>Updated reference genomes for cyclostephanoid diatoms.</title>
        <authorList>
            <person name="Roberts W.R."/>
            <person name="Alverson A.J."/>
        </authorList>
    </citation>
    <scope>NUCLEOTIDE SEQUENCE [LARGE SCALE GENOMIC DNA]</scope>
    <source>
        <strain evidence="2 3">AJA010-31</strain>
    </source>
</reference>
<feature type="region of interest" description="Disordered" evidence="1">
    <location>
        <begin position="1"/>
        <end position="51"/>
    </location>
</feature>
<comment type="caution">
    <text evidence="2">The sequence shown here is derived from an EMBL/GenBank/DDBJ whole genome shotgun (WGS) entry which is preliminary data.</text>
</comment>
<feature type="compositionally biased region" description="Polar residues" evidence="1">
    <location>
        <begin position="479"/>
        <end position="498"/>
    </location>
</feature>
<organism evidence="2 3">
    <name type="scientific">Cyclotella atomus</name>
    <dbReference type="NCBI Taxonomy" id="382360"/>
    <lineage>
        <taxon>Eukaryota</taxon>
        <taxon>Sar</taxon>
        <taxon>Stramenopiles</taxon>
        <taxon>Ochrophyta</taxon>
        <taxon>Bacillariophyta</taxon>
        <taxon>Coscinodiscophyceae</taxon>
        <taxon>Thalassiosirophycidae</taxon>
        <taxon>Stephanodiscales</taxon>
        <taxon>Stephanodiscaceae</taxon>
        <taxon>Cyclotella</taxon>
    </lineage>
</organism>
<feature type="region of interest" description="Disordered" evidence="1">
    <location>
        <begin position="202"/>
        <end position="247"/>
    </location>
</feature>
<name>A0ABD3P7B8_9STRA</name>
<dbReference type="AlphaFoldDB" id="A0ABD3P7B8"/>
<evidence type="ECO:0000313" key="2">
    <source>
        <dbReference type="EMBL" id="KAL3783061.1"/>
    </source>
</evidence>
<dbReference type="Proteomes" id="UP001530400">
    <property type="component" value="Unassembled WGS sequence"/>
</dbReference>
<accession>A0ABD3P7B8</accession>
<feature type="region of interest" description="Disordered" evidence="1">
    <location>
        <begin position="170"/>
        <end position="190"/>
    </location>
</feature>
<evidence type="ECO:0000256" key="1">
    <source>
        <dbReference type="SAM" id="MobiDB-lite"/>
    </source>
</evidence>
<evidence type="ECO:0000313" key="3">
    <source>
        <dbReference type="Proteomes" id="UP001530400"/>
    </source>
</evidence>
<feature type="compositionally biased region" description="Basic and acidic residues" evidence="1">
    <location>
        <begin position="308"/>
        <end position="322"/>
    </location>
</feature>
<gene>
    <name evidence="2" type="ORF">ACHAWO_010260</name>
</gene>
<feature type="compositionally biased region" description="Basic and acidic residues" evidence="1">
    <location>
        <begin position="174"/>
        <end position="190"/>
    </location>
</feature>
<dbReference type="EMBL" id="JALLPJ020000782">
    <property type="protein sequence ID" value="KAL3783061.1"/>
    <property type="molecule type" value="Genomic_DNA"/>
</dbReference>
<sequence>MSLIGVDLTIPTDTDMNRNPRPRAVRQTSSKKLDPEPQSGCRSFHPPPFQKKSKKKSAFAEYKQSTVSYSLGEEAGIEDMAIFSPQEHVAAVGCLANNDYAFVRRSGGKFCFAMIKSVRSDAEEGIIMDLYVNEAGATKSIPVSEWGHFIRPVKQYVVCNPLSVVIDLGGSKMGESKRDSSGHTDRDQDIKECNDHRLSCSGRSGNRRASCPDAEAQKDPSSIADCQKEMNTNHRRTSTNNRRFSCPEAANNTIGDYSKSRHVKKGSQEYNNVANLRTTQHNRTELLADESVIPRKRSPNVGMNSSEIKSRPREIKHTKNLAEDDNGIQDQYRRNRSDLQENEGKHNFRKSVFTTAGPADFLDRHFKPIGIDDQFSHILIDEHLHDDPLRQYSENTGTTAESSFRSSIATNYGSFVHKSSMMSNQSAIDEVHDESAANNDSFEDDVSRHVKWDVASKSQIEQSCTHVLGQTCDPDDTPATPNFLQTTPVIPDTNNTKPTLRKVQTEHESDKTSFLAKQHRRRSTANGNNRKESKEKLTKKHHSRRATVGAGLSESQKFNESQLLSAFAAIQTKSKLEDID</sequence>
<feature type="region of interest" description="Disordered" evidence="1">
    <location>
        <begin position="477"/>
        <end position="557"/>
    </location>
</feature>
<proteinExistence type="predicted"/>